<gene>
    <name evidence="1" type="ORF">DARMORV10_A01P30170.1</name>
</gene>
<evidence type="ECO:0000313" key="1">
    <source>
        <dbReference type="EMBL" id="CAF2152933.1"/>
    </source>
</evidence>
<accession>A0A816Y0A4</accession>
<sequence length="38" mass="4451">MKFAKFFWVYLSEPMNLQDVVVSLNIASRMLHKSSSVF</sequence>
<dbReference type="EMBL" id="HG994355">
    <property type="protein sequence ID" value="CAF2152933.1"/>
    <property type="molecule type" value="Genomic_DNA"/>
</dbReference>
<dbReference type="AlphaFoldDB" id="A0A816Y0A4"/>
<dbReference type="Proteomes" id="UP001295469">
    <property type="component" value="Chromosome A01"/>
</dbReference>
<protein>
    <submittedName>
        <fullName evidence="1">(rape) hypothetical protein</fullName>
    </submittedName>
</protein>
<name>A0A816Y0A4_BRANA</name>
<organism evidence="1">
    <name type="scientific">Brassica napus</name>
    <name type="common">Rape</name>
    <dbReference type="NCBI Taxonomy" id="3708"/>
    <lineage>
        <taxon>Eukaryota</taxon>
        <taxon>Viridiplantae</taxon>
        <taxon>Streptophyta</taxon>
        <taxon>Embryophyta</taxon>
        <taxon>Tracheophyta</taxon>
        <taxon>Spermatophyta</taxon>
        <taxon>Magnoliopsida</taxon>
        <taxon>eudicotyledons</taxon>
        <taxon>Gunneridae</taxon>
        <taxon>Pentapetalae</taxon>
        <taxon>rosids</taxon>
        <taxon>malvids</taxon>
        <taxon>Brassicales</taxon>
        <taxon>Brassicaceae</taxon>
        <taxon>Brassiceae</taxon>
        <taxon>Brassica</taxon>
    </lineage>
</organism>
<reference evidence="1" key="1">
    <citation type="submission" date="2021-01" db="EMBL/GenBank/DDBJ databases">
        <authorList>
            <consortium name="Genoscope - CEA"/>
            <person name="William W."/>
        </authorList>
    </citation>
    <scope>NUCLEOTIDE SEQUENCE</scope>
</reference>
<proteinExistence type="predicted"/>